<evidence type="ECO:0000313" key="6">
    <source>
        <dbReference type="Proteomes" id="UP000054783"/>
    </source>
</evidence>
<dbReference type="GO" id="GO:0005634">
    <property type="term" value="C:nucleus"/>
    <property type="evidence" value="ECO:0007669"/>
    <property type="project" value="TreeGrafter"/>
</dbReference>
<dbReference type="AlphaFoldDB" id="A0A0V0ZAF5"/>
<dbReference type="OrthoDB" id="2130750at2759"/>
<dbReference type="PROSITE" id="PS50245">
    <property type="entry name" value="CAP_GLY_2"/>
    <property type="match status" value="1"/>
</dbReference>
<feature type="coiled-coil region" evidence="2">
    <location>
        <begin position="715"/>
        <end position="785"/>
    </location>
</feature>
<feature type="domain" description="CAP-Gly" evidence="4">
    <location>
        <begin position="97"/>
        <end position="139"/>
    </location>
</feature>
<proteinExistence type="predicted"/>
<dbReference type="PANTHER" id="PTHR24200:SF11">
    <property type="entry name" value="TOUCAN, ISOFORM A"/>
    <property type="match status" value="1"/>
</dbReference>
<evidence type="ECO:0000313" key="5">
    <source>
        <dbReference type="EMBL" id="KRY09494.1"/>
    </source>
</evidence>
<feature type="compositionally biased region" description="Low complexity" evidence="3">
    <location>
        <begin position="449"/>
        <end position="471"/>
    </location>
</feature>
<dbReference type="Gene3D" id="2.30.30.190">
    <property type="entry name" value="CAP Gly-rich-like domain"/>
    <property type="match status" value="1"/>
</dbReference>
<name>A0A0V0ZAF5_9BILA</name>
<dbReference type="InterPro" id="IPR000938">
    <property type="entry name" value="CAP-Gly_domain"/>
</dbReference>
<dbReference type="GO" id="GO:0005737">
    <property type="term" value="C:cytoplasm"/>
    <property type="evidence" value="ECO:0007669"/>
    <property type="project" value="TreeGrafter"/>
</dbReference>
<feature type="region of interest" description="Disordered" evidence="3">
    <location>
        <begin position="382"/>
        <end position="482"/>
    </location>
</feature>
<dbReference type="PANTHER" id="PTHR24200">
    <property type="entry name" value="TOUCAN, ISOFORM A"/>
    <property type="match status" value="1"/>
</dbReference>
<dbReference type="STRING" id="990121.A0A0V0ZAF5"/>
<organism evidence="5 6">
    <name type="scientific">Trichinella patagoniensis</name>
    <dbReference type="NCBI Taxonomy" id="990121"/>
    <lineage>
        <taxon>Eukaryota</taxon>
        <taxon>Metazoa</taxon>
        <taxon>Ecdysozoa</taxon>
        <taxon>Nematoda</taxon>
        <taxon>Enoplea</taxon>
        <taxon>Dorylaimia</taxon>
        <taxon>Trichinellida</taxon>
        <taxon>Trichinellidae</taxon>
        <taxon>Trichinella</taxon>
    </lineage>
</organism>
<reference evidence="5 6" key="1">
    <citation type="submission" date="2015-01" db="EMBL/GenBank/DDBJ databases">
        <title>Evolution of Trichinella species and genotypes.</title>
        <authorList>
            <person name="Korhonen P.K."/>
            <person name="Edoardo P."/>
            <person name="Giuseppe L.R."/>
            <person name="Gasser R.B."/>
        </authorList>
    </citation>
    <scope>NUCLEOTIDE SEQUENCE [LARGE SCALE GENOMIC DNA]</scope>
    <source>
        <strain evidence="5">ISS2496</strain>
    </source>
</reference>
<comment type="caution">
    <text evidence="5">The sequence shown here is derived from an EMBL/GenBank/DDBJ whole genome shotgun (WGS) entry which is preliminary data.</text>
</comment>
<dbReference type="Pfam" id="PF01302">
    <property type="entry name" value="CAP_GLY"/>
    <property type="match status" value="1"/>
</dbReference>
<dbReference type="EMBL" id="JYDQ01000271">
    <property type="protein sequence ID" value="KRY09494.1"/>
    <property type="molecule type" value="Genomic_DNA"/>
</dbReference>
<evidence type="ECO:0000256" key="2">
    <source>
        <dbReference type="SAM" id="Coils"/>
    </source>
</evidence>
<sequence>MNLKKVVVLRKHDGKGGGFQSHLRRPSQFRRNKPADIIPTAVASKLPTLDGISVPRAAPNQSTLIPVEQLLSSTFEKHIGNRVRVAGEKAGSLRYIGTVQGREGFYCGIELDEPIGSHDGALNGIRYFQTNPNRAIFAPLDRVEVIVDHKQSFKPVDCWMNDVEPLLISSCCSEDRNSDLMVQSDISLAGSPPANSSLLSADLTTPYQATSEADLFSAVDVQKSPSTSVDNNSSSSKEWSKETAAVVSVCPAVDDLNVTITVDVADQQLNQHTVCLQSAENSKPPSYCNSDDIQSELIKSDDDDRQQLSTFDNKMVNIMTSCDNTTSSQSTSSATTTLSTDEAVVRKELLVPSENKKIKYEPNKMTIKSSDSAKRISMAKVTPNRTQVRTIQRVPSKPSKHAEIMAKLKESIKQDKEKGKKEIKSRIAQSIQLKPTAKITAASQNNRAEQFPSSKQSSQESSSSNEACHSENPTKALGVTVRNRSANDISKHIISTKRSDMVPKLRAQSRFDDAFVEATSFYHYNPNSAVSCFHCGALSAGAACVNILSSSLSSSSASLSSSSPSSSKYNSLILTRTRSSVGKSVQTVTKLPTFTSSVVLRDSAYSSNMTNDRIGYTPTRSSSYTLHPVSSRFVQSFQPAVNSKKEPASAAVVKRPGNGPLATGNKRGVAKALPVLEKRNSTSIKRMVDEHKYQEIVKGFLALSVTFNHYQDHLIPVLHQRNANVKNELEKLKAAFESTVCEYEKIKEEREELCKQHAKTIDELNEKHEEAIRCLEIALKQEHDQHLKQICEDNEKILDKLRSTFDEKSCIEFLSWKSFVDFRYLHGYNRDACLFACCRHICVIYLFYCSIFQIKSKDVKMKSEKCQIEVCQLDHQSPVQGVDRKEQVVIADVRYVNHEKEIDSLRAVLEMKSEENRELRSRLAEREKEIEEAMKMKSRVILLDQKNAELKEALELKKTTEKRLSQRHHDLVRSCEREKENSRRLQMDKEQLQFQLERVLMSQSAYDTPISRLCSSSESTTPNVQDELQQNSMSQSLIQIYADCSPRYSKELPVTFYSNEGVEKKILENDQKRCSSMRTSSNRGEKIGRKLTTTSSRSRHFSNSSDASDADEAYKHRRRVQSDCEMVEKENQRVLPNCTGRGDLPASESSNADSMLMTVDCTDSPRRCSHAEKRCQLAGSTDYCKGDNCMQKAAASCIDSGIFTASYHSDIFDTPLAVSGTEQTSKHVGGQVGGDFAEQS</sequence>
<accession>A0A0V0ZAF5</accession>
<dbReference type="SMART" id="SM01052">
    <property type="entry name" value="CAP_GLY"/>
    <property type="match status" value="1"/>
</dbReference>
<evidence type="ECO:0000256" key="3">
    <source>
        <dbReference type="SAM" id="MobiDB-lite"/>
    </source>
</evidence>
<evidence type="ECO:0000259" key="4">
    <source>
        <dbReference type="PROSITE" id="PS50245"/>
    </source>
</evidence>
<keyword evidence="6" id="KW-1185">Reference proteome</keyword>
<protein>
    <submittedName>
        <fullName evidence="5">CAP-Gly domain-containing linker protein 1</fullName>
    </submittedName>
</protein>
<dbReference type="InterPro" id="IPR051293">
    <property type="entry name" value="MTUS1/CCDC69"/>
</dbReference>
<dbReference type="GO" id="GO:0008017">
    <property type="term" value="F:microtubule binding"/>
    <property type="evidence" value="ECO:0007669"/>
    <property type="project" value="TreeGrafter"/>
</dbReference>
<evidence type="ECO:0000256" key="1">
    <source>
        <dbReference type="ARBA" id="ARBA00023054"/>
    </source>
</evidence>
<keyword evidence="1 2" id="KW-0175">Coiled coil</keyword>
<feature type="coiled-coil region" evidence="2">
    <location>
        <begin position="895"/>
        <end position="995"/>
    </location>
</feature>
<feature type="region of interest" description="Disordered" evidence="3">
    <location>
        <begin position="1091"/>
        <end position="1117"/>
    </location>
</feature>
<gene>
    <name evidence="5" type="primary">CLIP1</name>
    <name evidence="5" type="ORF">T12_293</name>
</gene>
<dbReference type="Proteomes" id="UP000054783">
    <property type="component" value="Unassembled WGS sequence"/>
</dbReference>
<feature type="compositionally biased region" description="Basic and acidic residues" evidence="3">
    <location>
        <begin position="400"/>
        <end position="425"/>
    </location>
</feature>
<dbReference type="SUPFAM" id="SSF74924">
    <property type="entry name" value="Cap-Gly domain"/>
    <property type="match status" value="1"/>
</dbReference>
<dbReference type="InterPro" id="IPR036859">
    <property type="entry name" value="CAP-Gly_dom_sf"/>
</dbReference>